<evidence type="ECO:0000256" key="1">
    <source>
        <dbReference type="ARBA" id="ARBA00022741"/>
    </source>
</evidence>
<sequence>MSDTTDNNDPATSLTVDKVAPDTSSSSSTAVQPKKKFTIIKQVNMIARTAIDDCINRLGPDVVTMSSEDIADRVVNSINVAIAKENARAQDAKAAVRYTPIFKLDFSHVAVLMRRLHVIINIAPSHNSDPDSDMLAIYDPNPASEHYGIYRTSEAEIRRVAREYCPDLTSAQFRELLMALSDAAPRKVRHKQRDLIPVKNGIFNYSTKQLEPFSQEFVFLAKSAVNYNPAATNPVIVHPQDGSVWDVESWMNDLSDDEEVVNLLWEIIGAIVRPYVSWNKSAWFYSEAGNNGKGTLVELMRNILGAEAYTSIQLSDFSKEFHLESLTRAQAILVDENDVGAFLEKSANLKAIVTNDVISINRKHKTMLSYQFYGFMVQCINGFPKVKDQSESFFRRQLFVPFEKSFTGAERKYIKDDYMSRTDVLEYVLHRVLHMDYDNLSTPAAALAVLDEYKEFVDPVRAFWNEFNDQFVWDLLPLQFLYEFYRKWFDRDSPSGSVLGKRSFIQKITTIAVDSGEWEYPLTAQRPGGDMAVPEPLVIDYDLTEWQNALVDKRHPNKGIPLPLKANYRGLLRKQPAAPAASPAPTTP</sequence>
<evidence type="ECO:0000313" key="8">
    <source>
        <dbReference type="Proteomes" id="UP000218244"/>
    </source>
</evidence>
<dbReference type="SMART" id="SM00885">
    <property type="entry name" value="D5_N"/>
    <property type="match status" value="1"/>
</dbReference>
<feature type="domain" description="SF3 helicase" evidence="6">
    <location>
        <begin position="259"/>
        <end position="415"/>
    </location>
</feature>
<feature type="compositionally biased region" description="Polar residues" evidence="5">
    <location>
        <begin position="1"/>
        <end position="15"/>
    </location>
</feature>
<keyword evidence="3" id="KW-0347">Helicase</keyword>
<dbReference type="EMBL" id="AP017369">
    <property type="protein sequence ID" value="BAU96095.1"/>
    <property type="molecule type" value="Genomic_DNA"/>
</dbReference>
<dbReference type="GO" id="GO:0016787">
    <property type="term" value="F:hydrolase activity"/>
    <property type="evidence" value="ECO:0007669"/>
    <property type="project" value="UniProtKB-KW"/>
</dbReference>
<dbReference type="InterPro" id="IPR014015">
    <property type="entry name" value="Helicase_SF3_DNA-vir"/>
</dbReference>
<name>A0A160PRC3_9CORY</name>
<dbReference type="GO" id="GO:0004386">
    <property type="term" value="F:helicase activity"/>
    <property type="evidence" value="ECO:0007669"/>
    <property type="project" value="UniProtKB-KW"/>
</dbReference>
<organism evidence="7 8">
    <name type="scientific">Corynebacterium suranareeae</name>
    <dbReference type="NCBI Taxonomy" id="2506452"/>
    <lineage>
        <taxon>Bacteria</taxon>
        <taxon>Bacillati</taxon>
        <taxon>Actinomycetota</taxon>
        <taxon>Actinomycetes</taxon>
        <taxon>Mycobacteriales</taxon>
        <taxon>Corynebacteriaceae</taxon>
        <taxon>Corynebacterium</taxon>
    </lineage>
</organism>
<dbReference type="RefSeq" id="WP_096456352.1">
    <property type="nucleotide sequence ID" value="NZ_AP017369.1"/>
</dbReference>
<dbReference type="InterPro" id="IPR006500">
    <property type="entry name" value="Helicase_put_C_phage/plasmid"/>
</dbReference>
<gene>
    <name evidence="7" type="ORF">N24_1833</name>
</gene>
<protein>
    <submittedName>
        <fullName evidence="7">ATPase</fullName>
    </submittedName>
</protein>
<accession>A0A160PRC3</accession>
<dbReference type="InterPro" id="IPR045455">
    <property type="entry name" value="NrS-1_pol-like_helicase"/>
</dbReference>
<proteinExistence type="predicted"/>
<dbReference type="PANTHER" id="PTHR35372">
    <property type="entry name" value="ATP BINDING PROTEIN-RELATED"/>
    <property type="match status" value="1"/>
</dbReference>
<evidence type="ECO:0000256" key="4">
    <source>
        <dbReference type="ARBA" id="ARBA00022840"/>
    </source>
</evidence>
<evidence type="ECO:0000256" key="2">
    <source>
        <dbReference type="ARBA" id="ARBA00022801"/>
    </source>
</evidence>
<feature type="region of interest" description="Disordered" evidence="5">
    <location>
        <begin position="1"/>
        <end position="31"/>
    </location>
</feature>
<dbReference type="GO" id="GO:0005524">
    <property type="term" value="F:ATP binding"/>
    <property type="evidence" value="ECO:0007669"/>
    <property type="project" value="UniProtKB-KW"/>
</dbReference>
<evidence type="ECO:0000313" key="7">
    <source>
        <dbReference type="EMBL" id="BAU96095.1"/>
    </source>
</evidence>
<dbReference type="NCBIfam" id="TIGR01613">
    <property type="entry name" value="primase_Cterm"/>
    <property type="match status" value="1"/>
</dbReference>
<keyword evidence="4" id="KW-0067">ATP-binding</keyword>
<dbReference type="AlphaFoldDB" id="A0A160PRC3"/>
<dbReference type="Pfam" id="PF19263">
    <property type="entry name" value="DUF5906"/>
    <property type="match status" value="1"/>
</dbReference>
<dbReference type="Proteomes" id="UP000218244">
    <property type="component" value="Chromosome"/>
</dbReference>
<evidence type="ECO:0000256" key="5">
    <source>
        <dbReference type="SAM" id="MobiDB-lite"/>
    </source>
</evidence>
<dbReference type="KEGG" id="csur:N24_1833"/>
<keyword evidence="1" id="KW-0547">Nucleotide-binding</keyword>
<reference evidence="7 8" key="1">
    <citation type="submission" date="2016-02" db="EMBL/GenBank/DDBJ databases">
        <title>Corynebacterium glutamicum N24 whole genome sequencing project.</title>
        <authorList>
            <person name="Matsutani M."/>
            <person name="Nangtapong N."/>
            <person name="Yakushi T."/>
            <person name="Matsushita K."/>
        </authorList>
    </citation>
    <scope>NUCLEOTIDE SEQUENCE [LARGE SCALE GENOMIC DNA]</scope>
    <source>
        <strain evidence="7 8">N24</strain>
    </source>
</reference>
<keyword evidence="2" id="KW-0378">Hydrolase</keyword>
<evidence type="ECO:0000256" key="3">
    <source>
        <dbReference type="ARBA" id="ARBA00022806"/>
    </source>
</evidence>
<evidence type="ECO:0000259" key="6">
    <source>
        <dbReference type="PROSITE" id="PS51206"/>
    </source>
</evidence>
<dbReference type="PROSITE" id="PS51206">
    <property type="entry name" value="SF3_HELICASE_1"/>
    <property type="match status" value="1"/>
</dbReference>
<keyword evidence="8" id="KW-1185">Reference proteome</keyword>
<dbReference type="SUPFAM" id="SSF52540">
    <property type="entry name" value="P-loop containing nucleoside triphosphate hydrolases"/>
    <property type="match status" value="1"/>
</dbReference>
<dbReference type="PANTHER" id="PTHR35372:SF2">
    <property type="entry name" value="SF3 HELICASE DOMAIN-CONTAINING PROTEIN"/>
    <property type="match status" value="1"/>
</dbReference>
<feature type="compositionally biased region" description="Polar residues" evidence="5">
    <location>
        <begin position="22"/>
        <end position="31"/>
    </location>
</feature>
<dbReference type="InterPro" id="IPR004968">
    <property type="entry name" value="DNA_primase/NTPase_C"/>
</dbReference>
<dbReference type="Pfam" id="PF03288">
    <property type="entry name" value="Pox_D5"/>
    <property type="match status" value="1"/>
</dbReference>
<dbReference type="InterPro" id="IPR051620">
    <property type="entry name" value="ORF904-like_C"/>
</dbReference>
<dbReference type="InterPro" id="IPR014818">
    <property type="entry name" value="Phage/plasmid_primase_P4_C"/>
</dbReference>
<dbReference type="Gene3D" id="3.40.50.300">
    <property type="entry name" value="P-loop containing nucleotide triphosphate hydrolases"/>
    <property type="match status" value="1"/>
</dbReference>
<dbReference type="InterPro" id="IPR027417">
    <property type="entry name" value="P-loop_NTPase"/>
</dbReference>